<feature type="domain" description="ATPase" evidence="1">
    <location>
        <begin position="152"/>
        <end position="205"/>
    </location>
</feature>
<name>B5I9H9_ACIB4</name>
<dbReference type="Pfam" id="PF01637">
    <property type="entry name" value="ATPase_2"/>
    <property type="match status" value="1"/>
</dbReference>
<dbReference type="OrthoDB" id="132045at2157"/>
<dbReference type="KEGG" id="abi:Aboo_0741"/>
<dbReference type="SUPFAM" id="SSF46785">
    <property type="entry name" value="Winged helix' DNA-binding domain"/>
    <property type="match status" value="1"/>
</dbReference>
<reference evidence="2" key="1">
    <citation type="submission" date="2010-02" db="EMBL/GenBank/DDBJ databases">
        <title>Complete sequence of Aciduliprofundum boonei T469.</title>
        <authorList>
            <consortium name="US DOE Joint Genome Institute"/>
            <person name="Lucas S."/>
            <person name="Copeland A."/>
            <person name="Lapidus A."/>
            <person name="Cheng J.-F."/>
            <person name="Bruce D."/>
            <person name="Goodwin L."/>
            <person name="Pitluck S."/>
            <person name="Saunders E."/>
            <person name="Detter J.C."/>
            <person name="Han C."/>
            <person name="Tapia R."/>
            <person name="Land M."/>
            <person name="Hauser L."/>
            <person name="Kyrpides N."/>
            <person name="Mikhailova N."/>
            <person name="Flores G."/>
            <person name="Reysenbach A.-L."/>
            <person name="Woyke T."/>
        </authorList>
    </citation>
    <scope>NUCLEOTIDE SEQUENCE</scope>
    <source>
        <strain evidence="2">T469</strain>
    </source>
</reference>
<dbReference type="InterPro" id="IPR036390">
    <property type="entry name" value="WH_DNA-bd_sf"/>
</dbReference>
<dbReference type="InterPro" id="IPR036388">
    <property type="entry name" value="WH-like_DNA-bd_sf"/>
</dbReference>
<protein>
    <submittedName>
        <fullName evidence="2">ATPase</fullName>
    </submittedName>
</protein>
<dbReference type="InterPro" id="IPR027417">
    <property type="entry name" value="P-loop_NTPase"/>
</dbReference>
<sequence length="362" mass="42222">MPMKLTIPEKILIHLYHFRKYNDRYDYPFDMTQQGIAKSIGISVTHVPRNMKKLEEEGFVEIKKGHVQGKKKRVTIYLLTSAGIMKAKELVQKIENKEIKINEKYVKIGEIQKTTGKSLIEILRAIERGEKIEIMMGKRVVFKEVAIEREVFIDREKELKAMEKWYTKGKILAIIGPRGIGKTALVLEFISMEKISSNLVWFNIYEGRKWGSIKEVIENLFERREILEILRESPTLLIFDNYYMVDDDFVDAMKSLTVENIGKSKIIVTMPSSTPFYNRFYSMRDVERGAVMEINLEPLPMEEARKLLPHVREDAFKRIYQLTNGNTRLLCLLARGELTKDKDIPLTPETIHLLNYLASQKI</sequence>
<dbReference type="AlphaFoldDB" id="B5I9H9"/>
<proteinExistence type="predicted"/>
<accession>B5I9H9</accession>
<dbReference type="PANTHER" id="PTHR34301:SF8">
    <property type="entry name" value="ATPASE DOMAIN-CONTAINING PROTEIN"/>
    <property type="match status" value="1"/>
</dbReference>
<dbReference type="eggNOG" id="arCOG02611">
    <property type="taxonomic scope" value="Archaea"/>
</dbReference>
<dbReference type="InterPro" id="IPR011579">
    <property type="entry name" value="ATPase_dom"/>
</dbReference>
<dbReference type="Gene3D" id="1.10.10.10">
    <property type="entry name" value="Winged helix-like DNA-binding domain superfamily/Winged helix DNA-binding domain"/>
    <property type="match status" value="1"/>
</dbReference>
<dbReference type="GO" id="GO:0005524">
    <property type="term" value="F:ATP binding"/>
    <property type="evidence" value="ECO:0007669"/>
    <property type="project" value="InterPro"/>
</dbReference>
<dbReference type="EMBL" id="CP001941">
    <property type="protein sequence ID" value="ADD08550.1"/>
    <property type="molecule type" value="Genomic_DNA"/>
</dbReference>
<organism evidence="2 3">
    <name type="scientific">Aciduliprofundum boonei (strain DSM 19572 / T469)</name>
    <dbReference type="NCBI Taxonomy" id="439481"/>
    <lineage>
        <taxon>Archaea</taxon>
        <taxon>Methanobacteriati</taxon>
        <taxon>Thermoplasmatota</taxon>
        <taxon>DHVE2 group</taxon>
        <taxon>Candidatus Aciduliprofundum</taxon>
    </lineage>
</organism>
<evidence type="ECO:0000259" key="1">
    <source>
        <dbReference type="Pfam" id="PF01637"/>
    </source>
</evidence>
<dbReference type="Proteomes" id="UP000001400">
    <property type="component" value="Chromosome"/>
</dbReference>
<keyword evidence="3" id="KW-1185">Reference proteome</keyword>
<dbReference type="HOGENOM" id="CLU_764195_0_0_2"/>
<evidence type="ECO:0000313" key="2">
    <source>
        <dbReference type="EMBL" id="ADD08550.1"/>
    </source>
</evidence>
<dbReference type="Gene3D" id="3.40.50.300">
    <property type="entry name" value="P-loop containing nucleotide triphosphate hydrolases"/>
    <property type="match status" value="1"/>
</dbReference>
<dbReference type="PANTHER" id="PTHR34301">
    <property type="entry name" value="DNA-BINDING PROTEIN-RELATED"/>
    <property type="match status" value="1"/>
</dbReference>
<evidence type="ECO:0000313" key="3">
    <source>
        <dbReference type="Proteomes" id="UP000001400"/>
    </source>
</evidence>
<dbReference type="SUPFAM" id="SSF52540">
    <property type="entry name" value="P-loop containing nucleoside triphosphate hydrolases"/>
    <property type="match status" value="1"/>
</dbReference>
<dbReference type="eggNOG" id="arCOG03166">
    <property type="taxonomic scope" value="Archaea"/>
</dbReference>
<gene>
    <name evidence="2" type="ordered locus">Aboo_0741</name>
</gene>